<name>A0ABU0PEA0_9MICO</name>
<gene>
    <name evidence="1" type="ORF">QFZ46_003809</name>
</gene>
<proteinExistence type="predicted"/>
<organism evidence="1 2">
    <name type="scientific">Microbacterium murale</name>
    <dbReference type="NCBI Taxonomy" id="1081040"/>
    <lineage>
        <taxon>Bacteria</taxon>
        <taxon>Bacillati</taxon>
        <taxon>Actinomycetota</taxon>
        <taxon>Actinomycetes</taxon>
        <taxon>Micrococcales</taxon>
        <taxon>Microbacteriaceae</taxon>
        <taxon>Microbacterium</taxon>
    </lineage>
</organism>
<keyword evidence="2" id="KW-1185">Reference proteome</keyword>
<protein>
    <submittedName>
        <fullName evidence="1">Uncharacterized protein</fullName>
    </submittedName>
</protein>
<accession>A0ABU0PEA0</accession>
<reference evidence="1 2" key="1">
    <citation type="submission" date="2023-07" db="EMBL/GenBank/DDBJ databases">
        <title>Comparative genomics of wheat-associated soil bacteria to identify genetic determinants of phenazine resistance.</title>
        <authorList>
            <person name="Mouncey N."/>
        </authorList>
    </citation>
    <scope>NUCLEOTIDE SEQUENCE [LARGE SCALE GENOMIC DNA]</scope>
    <source>
        <strain evidence="1 2">W2I7</strain>
    </source>
</reference>
<evidence type="ECO:0000313" key="2">
    <source>
        <dbReference type="Proteomes" id="UP001239085"/>
    </source>
</evidence>
<dbReference type="EMBL" id="JAUSXK010000001">
    <property type="protein sequence ID" value="MDQ0645649.1"/>
    <property type="molecule type" value="Genomic_DNA"/>
</dbReference>
<evidence type="ECO:0000313" key="1">
    <source>
        <dbReference type="EMBL" id="MDQ0645649.1"/>
    </source>
</evidence>
<comment type="caution">
    <text evidence="1">The sequence shown here is derived from an EMBL/GenBank/DDBJ whole genome shotgun (WGS) entry which is preliminary data.</text>
</comment>
<sequence length="106" mass="11710">MAPDERRAVTPPLPNQNVLMLENMKREKEKTDAFNALASRVLNATERAKTLGFMLGEDRTVKNADAVSGPFRLSRPARSMADQGASVGRLTLEQVERKLDEIGASR</sequence>
<dbReference type="Proteomes" id="UP001239085">
    <property type="component" value="Unassembled WGS sequence"/>
</dbReference>